<dbReference type="InterPro" id="IPR034904">
    <property type="entry name" value="FSCA_dom_sf"/>
</dbReference>
<dbReference type="Gene3D" id="3.30.300.130">
    <property type="entry name" value="Fe-S cluster assembly (FSCA)"/>
    <property type="match status" value="1"/>
</dbReference>
<protein>
    <submittedName>
        <fullName evidence="2">Aromatic ring hydroxylase</fullName>
    </submittedName>
</protein>
<proteinExistence type="predicted"/>
<evidence type="ECO:0000313" key="3">
    <source>
        <dbReference type="Proteomes" id="UP000229098"/>
    </source>
</evidence>
<sequence>MITKEQVIEILKTIKDPELDLDVWTLGLIYDISVTDGKDIYMIMTFTTPLCPYGTEMAGTIKEKIVKNLKPKSLKIEVTFDPPWEPSEGLREMLGV</sequence>
<dbReference type="PANTHER" id="PTHR42831">
    <property type="entry name" value="FE-S PROTEIN MATURATION AUXILIARY FACTOR YITW"/>
    <property type="match status" value="1"/>
</dbReference>
<accession>A0A2M8KWN0</accession>
<evidence type="ECO:0000259" key="1">
    <source>
        <dbReference type="Pfam" id="PF01883"/>
    </source>
</evidence>
<name>A0A2M8KWN0_9BACT</name>
<feature type="domain" description="MIP18 family-like" evidence="1">
    <location>
        <begin position="4"/>
        <end position="71"/>
    </location>
</feature>
<dbReference type="InterPro" id="IPR052339">
    <property type="entry name" value="Fe-S_Maturation_MIP18"/>
</dbReference>
<reference evidence="3" key="1">
    <citation type="submission" date="2017-09" db="EMBL/GenBank/DDBJ databases">
        <title>Depth-based differentiation of microbial function through sediment-hosted aquifers and enrichment of novel symbionts in the deep terrestrial subsurface.</title>
        <authorList>
            <person name="Probst A.J."/>
            <person name="Ladd B."/>
            <person name="Jarett J.K."/>
            <person name="Geller-Mcgrath D.E."/>
            <person name="Sieber C.M.K."/>
            <person name="Emerson J.B."/>
            <person name="Anantharaman K."/>
            <person name="Thomas B.C."/>
            <person name="Malmstrom R."/>
            <person name="Stieglmeier M."/>
            <person name="Klingl A."/>
            <person name="Woyke T."/>
            <person name="Ryan C.M."/>
            <person name="Banfield J.F."/>
        </authorList>
    </citation>
    <scope>NUCLEOTIDE SEQUENCE [LARGE SCALE GENOMIC DNA]</scope>
</reference>
<comment type="caution">
    <text evidence="2">The sequence shown here is derived from an EMBL/GenBank/DDBJ whole genome shotgun (WGS) entry which is preliminary data.</text>
</comment>
<gene>
    <name evidence="2" type="ORF">COU90_02665</name>
</gene>
<dbReference type="InterPro" id="IPR002744">
    <property type="entry name" value="MIP18-like"/>
</dbReference>
<evidence type="ECO:0000313" key="2">
    <source>
        <dbReference type="EMBL" id="PJE64330.1"/>
    </source>
</evidence>
<dbReference type="SUPFAM" id="SSF117916">
    <property type="entry name" value="Fe-S cluster assembly (FSCA) domain-like"/>
    <property type="match status" value="1"/>
</dbReference>
<dbReference type="AlphaFoldDB" id="A0A2M8KWN0"/>
<dbReference type="EMBL" id="PFEF01000006">
    <property type="protein sequence ID" value="PJE64330.1"/>
    <property type="molecule type" value="Genomic_DNA"/>
</dbReference>
<dbReference type="Pfam" id="PF01883">
    <property type="entry name" value="FeS_assembly_P"/>
    <property type="match status" value="1"/>
</dbReference>
<organism evidence="2 3">
    <name type="scientific">Candidatus Ryanbacteria bacterium CG10_big_fil_rev_8_21_14_0_10_43_42</name>
    <dbReference type="NCBI Taxonomy" id="1974864"/>
    <lineage>
        <taxon>Bacteria</taxon>
        <taxon>Candidatus Ryaniibacteriota</taxon>
    </lineage>
</organism>
<dbReference type="Proteomes" id="UP000229098">
    <property type="component" value="Unassembled WGS sequence"/>
</dbReference>
<dbReference type="PANTHER" id="PTHR42831:SF1">
    <property type="entry name" value="FE-S PROTEIN MATURATION AUXILIARY FACTOR YITW"/>
    <property type="match status" value="1"/>
</dbReference>